<proteinExistence type="predicted"/>
<dbReference type="InterPro" id="IPR036390">
    <property type="entry name" value="WH_DNA-bd_sf"/>
</dbReference>
<dbReference type="Gene3D" id="3.30.300.180">
    <property type="match status" value="1"/>
</dbReference>
<evidence type="ECO:0000313" key="3">
    <source>
        <dbReference type="Proteomes" id="UP000052022"/>
    </source>
</evidence>
<gene>
    <name evidence="2" type="ORF">TRM7557_01194</name>
</gene>
<keyword evidence="3" id="KW-1185">Reference proteome</keyword>
<dbReference type="OrthoDB" id="7657434at2"/>
<sequence>MLARKPTGRGASAIKYDLLTAMGSFALSQRRGSQLLVFRLLTLVTARYNWQRDHLAVGQREIARLWDVDERTVKREMAKLRGMGWLTLKRQGARGRVSEYGLSIERILEDTEPSWEAVGPDFVYRLSQEDEPTSNVVPLRAGEAAPKPDTSDGLEWSLAKALLHEEDAATYSSWIAALQREDRVGEHLTLIAPSRFHATYVVTHLKARILSACRDVDDTITNVMITA</sequence>
<dbReference type="Proteomes" id="UP000052022">
    <property type="component" value="Unassembled WGS sequence"/>
</dbReference>
<dbReference type="InterPro" id="IPR038454">
    <property type="entry name" value="DnaA_N_sf"/>
</dbReference>
<dbReference type="AlphaFoldDB" id="A0A0P1G5M4"/>
<name>A0A0P1G5M4_9RHOB</name>
<dbReference type="EMBL" id="CYSD01000017">
    <property type="protein sequence ID" value="CUH77069.1"/>
    <property type="molecule type" value="Genomic_DNA"/>
</dbReference>
<dbReference type="RefSeq" id="WP_058289319.1">
    <property type="nucleotide sequence ID" value="NZ_CYSD01000017.1"/>
</dbReference>
<evidence type="ECO:0000259" key="1">
    <source>
        <dbReference type="Pfam" id="PF11638"/>
    </source>
</evidence>
<protein>
    <recommendedName>
        <fullName evidence="1">DnaA N-terminal domain-containing protein</fullName>
    </recommendedName>
</protein>
<reference evidence="2 3" key="1">
    <citation type="submission" date="2015-09" db="EMBL/GenBank/DDBJ databases">
        <authorList>
            <consortium name="Swine Surveillance"/>
        </authorList>
    </citation>
    <scope>NUCLEOTIDE SEQUENCE [LARGE SCALE GENOMIC DNA]</scope>
    <source>
        <strain evidence="2 3">CECT 7557</strain>
    </source>
</reference>
<dbReference type="SUPFAM" id="SSF46785">
    <property type="entry name" value="Winged helix' DNA-binding domain"/>
    <property type="match status" value="1"/>
</dbReference>
<evidence type="ECO:0000313" key="2">
    <source>
        <dbReference type="EMBL" id="CUH77069.1"/>
    </source>
</evidence>
<feature type="domain" description="DnaA N-terminal" evidence="1">
    <location>
        <begin position="160"/>
        <end position="214"/>
    </location>
</feature>
<dbReference type="Pfam" id="PF11638">
    <property type="entry name" value="DnaA_N"/>
    <property type="match status" value="1"/>
</dbReference>
<dbReference type="InterPro" id="IPR024633">
    <property type="entry name" value="DnaA_N_dom"/>
</dbReference>
<organism evidence="2 3">
    <name type="scientific">Tritonibacter multivorans</name>
    <dbReference type="NCBI Taxonomy" id="928856"/>
    <lineage>
        <taxon>Bacteria</taxon>
        <taxon>Pseudomonadati</taxon>
        <taxon>Pseudomonadota</taxon>
        <taxon>Alphaproteobacteria</taxon>
        <taxon>Rhodobacterales</taxon>
        <taxon>Paracoccaceae</taxon>
        <taxon>Tritonibacter</taxon>
    </lineage>
</organism>
<accession>A0A0P1G5M4</accession>